<evidence type="ECO:0000313" key="5">
    <source>
        <dbReference type="EMBL" id="CUH52341.1"/>
    </source>
</evidence>
<dbReference type="PRINTS" id="PR01790">
    <property type="entry name" value="SMP30FAMILY"/>
</dbReference>
<dbReference type="GO" id="GO:0004341">
    <property type="term" value="F:gluconolactonase activity"/>
    <property type="evidence" value="ECO:0007669"/>
    <property type="project" value="TreeGrafter"/>
</dbReference>
<evidence type="ECO:0000256" key="2">
    <source>
        <dbReference type="PIRSR" id="PIRSR605511-1"/>
    </source>
</evidence>
<dbReference type="Gene3D" id="2.120.10.30">
    <property type="entry name" value="TolB, C-terminal domain"/>
    <property type="match status" value="1"/>
</dbReference>
<feature type="domain" description="SMP-30/Gluconolactonase/LRE-like region" evidence="4">
    <location>
        <begin position="12"/>
        <end position="251"/>
    </location>
</feature>
<keyword evidence="5" id="KW-0378">Hydrolase</keyword>
<comment type="similarity">
    <text evidence="1">Belongs to the SMP-30/CGR1 family.</text>
</comment>
<feature type="active site" description="Proton donor/acceptor" evidence="2">
    <location>
        <position position="193"/>
    </location>
</feature>
<keyword evidence="3" id="KW-0479">Metal-binding</keyword>
<dbReference type="InterPro" id="IPR005511">
    <property type="entry name" value="SMP-30"/>
</dbReference>
<feature type="binding site" evidence="3">
    <location>
        <position position="95"/>
    </location>
    <ligand>
        <name>substrate</name>
    </ligand>
</feature>
<dbReference type="Proteomes" id="UP000054823">
    <property type="component" value="Unassembled WGS sequence"/>
</dbReference>
<dbReference type="GO" id="GO:0019853">
    <property type="term" value="P:L-ascorbic acid biosynthetic process"/>
    <property type="evidence" value="ECO:0007669"/>
    <property type="project" value="TreeGrafter"/>
</dbReference>
<feature type="binding site" evidence="3">
    <location>
        <position position="193"/>
    </location>
    <ligand>
        <name>a divalent metal cation</name>
        <dbReference type="ChEBI" id="CHEBI:60240"/>
    </ligand>
</feature>
<dbReference type="EMBL" id="CYPW01000017">
    <property type="protein sequence ID" value="CUH52341.1"/>
    <property type="molecule type" value="Genomic_DNA"/>
</dbReference>
<evidence type="ECO:0000313" key="6">
    <source>
        <dbReference type="Proteomes" id="UP000054823"/>
    </source>
</evidence>
<evidence type="ECO:0000259" key="4">
    <source>
        <dbReference type="Pfam" id="PF08450"/>
    </source>
</evidence>
<sequence length="286" mass="31093">MSTVFDTRVCELGEGPLWHPKRAQLFWFDIMGKRMLSQREGVAEEWTFEEHFSAAGWVDETTLLLASETGLWRFDLISGTRVKLIDLEANNARTRSNDGRADPWGGFWIGTMGKRAEPGAGAIYRLYEGVLQTVTTEITISNAICFDAARACAYYTDTVTKQVMRVALDGETGTPIGEASVFLDLTAEGLNPDGAVTDAQGNLWIAQWGAARVAAYDSEGHFLRAVDVGGQHASCPAFGGPDLRDLYVTTAAEGLSQDVLAQAPQNGMVFVQEDVAQGLAEPQVHL</sequence>
<evidence type="ECO:0000256" key="3">
    <source>
        <dbReference type="PIRSR" id="PIRSR605511-2"/>
    </source>
</evidence>
<accession>A0A0P1FB13</accession>
<protein>
    <submittedName>
        <fullName evidence="5">L-arabinolactonase</fullName>
        <ecNumber evidence="5">3.1.1.15</ecNumber>
    </submittedName>
</protein>
<comment type="cofactor">
    <cofactor evidence="3">
        <name>Zn(2+)</name>
        <dbReference type="ChEBI" id="CHEBI:29105"/>
    </cofactor>
    <text evidence="3">Binds 1 divalent metal cation per subunit.</text>
</comment>
<dbReference type="PANTHER" id="PTHR10907">
    <property type="entry name" value="REGUCALCIN"/>
    <property type="match status" value="1"/>
</dbReference>
<organism evidence="5 6">
    <name type="scientific">Shimia marina</name>
    <dbReference type="NCBI Taxonomy" id="321267"/>
    <lineage>
        <taxon>Bacteria</taxon>
        <taxon>Pseudomonadati</taxon>
        <taxon>Pseudomonadota</taxon>
        <taxon>Alphaproteobacteria</taxon>
        <taxon>Rhodobacterales</taxon>
        <taxon>Roseobacteraceae</taxon>
    </lineage>
</organism>
<feature type="binding site" evidence="3">
    <location>
        <position position="14"/>
    </location>
    <ligand>
        <name>a divalent metal cation</name>
        <dbReference type="ChEBI" id="CHEBI:60240"/>
    </ligand>
</feature>
<dbReference type="PANTHER" id="PTHR10907:SF47">
    <property type="entry name" value="REGUCALCIN"/>
    <property type="match status" value="1"/>
</dbReference>
<feature type="binding site" evidence="3">
    <location>
        <position position="97"/>
    </location>
    <ligand>
        <name>substrate</name>
    </ligand>
</feature>
<dbReference type="InterPro" id="IPR013658">
    <property type="entry name" value="SGL"/>
</dbReference>
<dbReference type="Pfam" id="PF08450">
    <property type="entry name" value="SGL"/>
    <property type="match status" value="1"/>
</dbReference>
<dbReference type="GO" id="GO:0005509">
    <property type="term" value="F:calcium ion binding"/>
    <property type="evidence" value="ECO:0007669"/>
    <property type="project" value="TreeGrafter"/>
</dbReference>
<dbReference type="GO" id="GO:0050021">
    <property type="term" value="F:L-arabinonolactonase activity"/>
    <property type="evidence" value="ECO:0007669"/>
    <property type="project" value="UniProtKB-EC"/>
</dbReference>
<dbReference type="EC" id="3.1.1.15" evidence="5"/>
<dbReference type="SUPFAM" id="SSF63829">
    <property type="entry name" value="Calcium-dependent phosphotriesterase"/>
    <property type="match status" value="1"/>
</dbReference>
<dbReference type="InterPro" id="IPR011042">
    <property type="entry name" value="6-blade_b-propeller_TolB-like"/>
</dbReference>
<name>A0A0P1FB13_9RHOB</name>
<keyword evidence="3" id="KW-0862">Zinc</keyword>
<feature type="binding site" evidence="3">
    <location>
        <position position="142"/>
    </location>
    <ligand>
        <name>a divalent metal cation</name>
        <dbReference type="ChEBI" id="CHEBI:60240"/>
    </ligand>
</feature>
<gene>
    <name evidence="5" type="primary">araB</name>
    <name evidence="5" type="ORF">SHM7688_01787</name>
</gene>
<dbReference type="AlphaFoldDB" id="A0A0P1FB13"/>
<keyword evidence="6" id="KW-1185">Reference proteome</keyword>
<dbReference type="STRING" id="321267.SHM7688_01787"/>
<reference evidence="5 6" key="1">
    <citation type="submission" date="2015-09" db="EMBL/GenBank/DDBJ databases">
        <authorList>
            <consortium name="Swine Surveillance"/>
        </authorList>
    </citation>
    <scope>NUCLEOTIDE SEQUENCE [LARGE SCALE GENOMIC DNA]</scope>
    <source>
        <strain evidence="5 6">CECT 7688</strain>
    </source>
</reference>
<proteinExistence type="inferred from homology"/>
<dbReference type="RefSeq" id="WP_058239557.1">
    <property type="nucleotide sequence ID" value="NZ_CYPW01000017.1"/>
</dbReference>
<evidence type="ECO:0000256" key="1">
    <source>
        <dbReference type="ARBA" id="ARBA00008853"/>
    </source>
</evidence>
<dbReference type="OrthoDB" id="2633250at2"/>